<comment type="subcellular location">
    <subcellularLocation>
        <location evidence="1 6">Cell membrane</location>
        <topology evidence="1 6">Multi-pass membrane protein</topology>
    </subcellularLocation>
</comment>
<evidence type="ECO:0000256" key="3">
    <source>
        <dbReference type="ARBA" id="ARBA00022692"/>
    </source>
</evidence>
<feature type="domain" description="ABC3 transporter permease C-terminal" evidence="7">
    <location>
        <begin position="59"/>
        <end position="177"/>
    </location>
</feature>
<feature type="transmembrane region" description="Helical" evidence="6">
    <location>
        <begin position="625"/>
        <end position="649"/>
    </location>
</feature>
<feature type="transmembrane region" description="Helical" evidence="6">
    <location>
        <begin position="151"/>
        <end position="174"/>
    </location>
</feature>
<evidence type="ECO:0000256" key="4">
    <source>
        <dbReference type="ARBA" id="ARBA00022989"/>
    </source>
</evidence>
<dbReference type="PANTHER" id="PTHR46795:SF3">
    <property type="entry name" value="ABC TRANSPORTER PERMEASE"/>
    <property type="match status" value="1"/>
</dbReference>
<dbReference type="InterPro" id="IPR027022">
    <property type="entry name" value="ABC_permease_BceB-typ"/>
</dbReference>
<dbReference type="Pfam" id="PF02687">
    <property type="entry name" value="FtsX"/>
    <property type="match status" value="1"/>
</dbReference>
<sequence length="657" mass="73676">MYFKLAFRNVKRQLGNYLIYFMTVAMTVALLFAVNNIIYSRNLAVFVDRGESAKTMLQIIVVMISMVVAFVLSYATSFLLKRRKREFGTYLTLGMTRGDLLTLFLAETMLICMIALGAGLAAGSFLFQGLMAVMMKLLEMRFAVGAYSAEGFSRTILLTVGIFLTASIASAVYLKHVSIFDLIQGEKKVEKGVRHPMGCFLLALVSLAGMTGCIAFFFREVDQMLSGGGKLESTGILLSGFILSVMGFHWGTAKSMVALFLRMRGFRNRGANTFVLRQLSGSLSANSMMLGTLALLMTFAVVGTNLSFIQKAGREEALLSEYPYDIIYYSGKYDPGNSTLPPEEAESVIEKYAGIQEKIPYRIFETGRQDFYSRTKWYEERMAPGDSFMMVSDFNAVMAPLGVEAVTLEGQYMIVGNDPKAGQSDWSDMVYEWGGNSYTFHSCRLDYPKISYLYFYVVVPDEAVKSMKCVEQNVAYLTEQSRYDGMALEQALRQVIYASREGEDSSEDKRHAFEIREYHRQEENNVSAILVVSALFVSAVFLLLVMAILALKTLSSLGEDRQRYEICFRLGMGEREQCRALFRQTFSFFLFPFILPCVMNIPVAWFGRHVMRLAQMEAAAETVPLITGIVASGMALLYLLYYTAAYLIAKRTVVRGG</sequence>
<comment type="similarity">
    <text evidence="6">Belongs to the ABC-4 integral membrane protein family.</text>
</comment>
<keyword evidence="4 6" id="KW-1133">Transmembrane helix</keyword>
<feature type="transmembrane region" description="Helical" evidence="6">
    <location>
        <begin position="282"/>
        <end position="302"/>
    </location>
</feature>
<dbReference type="EMBL" id="OFSM01000004">
    <property type="protein sequence ID" value="SOY28336.1"/>
    <property type="molecule type" value="Genomic_DNA"/>
</dbReference>
<gene>
    <name evidence="8" type="primary">yxdM_1</name>
    <name evidence="8" type="ORF">AMURIS_01043</name>
</gene>
<proteinExistence type="inferred from homology"/>
<feature type="transmembrane region" description="Helical" evidence="6">
    <location>
        <begin position="238"/>
        <end position="261"/>
    </location>
</feature>
<dbReference type="OrthoDB" id="9781780at2"/>
<name>A0A2K4ZCY8_9FIRM</name>
<evidence type="ECO:0000256" key="1">
    <source>
        <dbReference type="ARBA" id="ARBA00004651"/>
    </source>
</evidence>
<evidence type="ECO:0000313" key="8">
    <source>
        <dbReference type="EMBL" id="SOY28336.1"/>
    </source>
</evidence>
<dbReference type="GO" id="GO:0005886">
    <property type="term" value="C:plasma membrane"/>
    <property type="evidence" value="ECO:0007669"/>
    <property type="project" value="UniProtKB-SubCell"/>
</dbReference>
<dbReference type="RefSeq" id="WP_103238428.1">
    <property type="nucleotide sequence ID" value="NZ_JANJZD010000004.1"/>
</dbReference>
<evidence type="ECO:0000259" key="7">
    <source>
        <dbReference type="Pfam" id="PF02687"/>
    </source>
</evidence>
<accession>A0A2K4ZCY8</accession>
<dbReference type="InterPro" id="IPR052536">
    <property type="entry name" value="ABC-4_Integral_Memb_Prot"/>
</dbReference>
<evidence type="ECO:0000256" key="5">
    <source>
        <dbReference type="ARBA" id="ARBA00023136"/>
    </source>
</evidence>
<protein>
    <submittedName>
        <fullName evidence="8">ABC transporter permease protein YxdM</fullName>
    </submittedName>
</protein>
<keyword evidence="2 6" id="KW-1003">Cell membrane</keyword>
<reference evidence="8 9" key="1">
    <citation type="submission" date="2018-01" db="EMBL/GenBank/DDBJ databases">
        <authorList>
            <person name="Gaut B.S."/>
            <person name="Morton B.R."/>
            <person name="Clegg M.T."/>
            <person name="Duvall M.R."/>
        </authorList>
    </citation>
    <scope>NUCLEOTIDE SEQUENCE [LARGE SCALE GENOMIC DNA]</scope>
    <source>
        <strain evidence="8">GP69</strain>
    </source>
</reference>
<feature type="transmembrane region" description="Helical" evidence="6">
    <location>
        <begin position="59"/>
        <end position="80"/>
    </location>
</feature>
<keyword evidence="5 6" id="KW-0472">Membrane</keyword>
<dbReference type="PIRSF" id="PIRSF018968">
    <property type="entry name" value="ABC_permease_BceB"/>
    <property type="match status" value="1"/>
</dbReference>
<feature type="transmembrane region" description="Helical" evidence="6">
    <location>
        <begin position="195"/>
        <end position="218"/>
    </location>
</feature>
<dbReference type="GO" id="GO:0055085">
    <property type="term" value="P:transmembrane transport"/>
    <property type="evidence" value="ECO:0007669"/>
    <property type="project" value="UniProtKB-UniRule"/>
</dbReference>
<feature type="transmembrane region" description="Helical" evidence="6">
    <location>
        <begin position="100"/>
        <end position="131"/>
    </location>
</feature>
<feature type="transmembrane region" description="Helical" evidence="6">
    <location>
        <begin position="17"/>
        <end position="39"/>
    </location>
</feature>
<feature type="transmembrane region" description="Helical" evidence="6">
    <location>
        <begin position="585"/>
        <end position="605"/>
    </location>
</feature>
<keyword evidence="6" id="KW-0813">Transport</keyword>
<dbReference type="InterPro" id="IPR003838">
    <property type="entry name" value="ABC3_permease_C"/>
</dbReference>
<dbReference type="Proteomes" id="UP000236311">
    <property type="component" value="Unassembled WGS sequence"/>
</dbReference>
<evidence type="ECO:0000256" key="6">
    <source>
        <dbReference type="PIRNR" id="PIRNR018968"/>
    </source>
</evidence>
<evidence type="ECO:0000313" key="9">
    <source>
        <dbReference type="Proteomes" id="UP000236311"/>
    </source>
</evidence>
<dbReference type="AlphaFoldDB" id="A0A2K4ZCY8"/>
<keyword evidence="9" id="KW-1185">Reference proteome</keyword>
<evidence type="ECO:0000256" key="2">
    <source>
        <dbReference type="ARBA" id="ARBA00022475"/>
    </source>
</evidence>
<keyword evidence="3 6" id="KW-0812">Transmembrane</keyword>
<feature type="transmembrane region" description="Helical" evidence="6">
    <location>
        <begin position="526"/>
        <end position="551"/>
    </location>
</feature>
<organism evidence="8 9">
    <name type="scientific">Acetatifactor muris</name>
    <dbReference type="NCBI Taxonomy" id="879566"/>
    <lineage>
        <taxon>Bacteria</taxon>
        <taxon>Bacillati</taxon>
        <taxon>Bacillota</taxon>
        <taxon>Clostridia</taxon>
        <taxon>Lachnospirales</taxon>
        <taxon>Lachnospiraceae</taxon>
        <taxon>Acetatifactor</taxon>
    </lineage>
</organism>
<dbReference type="PANTHER" id="PTHR46795">
    <property type="entry name" value="ABC TRANSPORTER PERMEASE-RELATED-RELATED"/>
    <property type="match status" value="1"/>
</dbReference>